<evidence type="ECO:0000256" key="2">
    <source>
        <dbReference type="ARBA" id="ARBA00022857"/>
    </source>
</evidence>
<evidence type="ECO:0000313" key="6">
    <source>
        <dbReference type="Proteomes" id="UP000028007"/>
    </source>
</evidence>
<protein>
    <submittedName>
        <fullName evidence="5">Alcohol dehydrogenase</fullName>
    </submittedName>
</protein>
<dbReference type="EMBL" id="JNFF01000046">
    <property type="protein sequence ID" value="KEQ30324.1"/>
    <property type="molecule type" value="Genomic_DNA"/>
</dbReference>
<dbReference type="GO" id="GO:0016491">
    <property type="term" value="F:oxidoreductase activity"/>
    <property type="evidence" value="ECO:0007669"/>
    <property type="project" value="UniProtKB-KW"/>
</dbReference>
<keyword evidence="3" id="KW-0560">Oxidoreductase</keyword>
<keyword evidence="2" id="KW-0521">NADP</keyword>
<dbReference type="CDD" id="cd19143">
    <property type="entry name" value="AKR_AKR6C1_2"/>
    <property type="match status" value="1"/>
</dbReference>
<keyword evidence="6" id="KW-1185">Reference proteome</keyword>
<dbReference type="Proteomes" id="UP000028007">
    <property type="component" value="Unassembled WGS sequence"/>
</dbReference>
<dbReference type="RefSeq" id="WP_037440134.1">
    <property type="nucleotide sequence ID" value="NZ_JNFF01000046.1"/>
</dbReference>
<evidence type="ECO:0000256" key="3">
    <source>
        <dbReference type="ARBA" id="ARBA00023002"/>
    </source>
</evidence>
<dbReference type="Pfam" id="PF00248">
    <property type="entry name" value="Aldo_ket_red"/>
    <property type="match status" value="1"/>
</dbReference>
<dbReference type="InterPro" id="IPR005399">
    <property type="entry name" value="K_chnl_volt-dep_bsu_KCNAB-rel"/>
</dbReference>
<name>A0A081PI01_9SPHI</name>
<dbReference type="PANTHER" id="PTHR43150">
    <property type="entry name" value="HYPERKINETIC, ISOFORM M"/>
    <property type="match status" value="1"/>
</dbReference>
<dbReference type="PRINTS" id="PR01577">
    <property type="entry name" value="KCNABCHANNEL"/>
</dbReference>
<evidence type="ECO:0000313" key="5">
    <source>
        <dbReference type="EMBL" id="KEQ30324.1"/>
    </source>
</evidence>
<dbReference type="SUPFAM" id="SSF51430">
    <property type="entry name" value="NAD(P)-linked oxidoreductase"/>
    <property type="match status" value="1"/>
</dbReference>
<comment type="similarity">
    <text evidence="1">Belongs to the shaker potassium channel beta subunit family.</text>
</comment>
<sequence length="327" mass="36653">MEYRRLGKSGLQVSALSLGSWLTFGQQISDETADELMGVAYDAGVNFFDNAEGYAEGKSEIVMGKSLKNHGWERDTFIVSSKVFFGAENKGPNGIGLSRKHVIEACNAALRRLQVDYLDLYFCHRPDKNTPIEETVFAMNTLLQQGKILYWGTSEWSAAEIMEAISVAKQYNLIGPTMEQPQYNLLERKKVENEYLHLFNNHGLGTTIWSPLASGLLSGKYTKGSTGDTRLDMKGMEWLKESVLAEEKLDKAKKLQEYADELNIPLAKLSLAWCLNNPNVSTVILGASKTEQLKENLTTIDILPRINDEVIEKIESIMQTKPVLSQF</sequence>
<feature type="domain" description="NADP-dependent oxidoreductase" evidence="4">
    <location>
        <begin position="16"/>
        <end position="317"/>
    </location>
</feature>
<dbReference type="eggNOG" id="COG0667">
    <property type="taxonomic scope" value="Bacteria"/>
</dbReference>
<proteinExistence type="inferred from homology"/>
<dbReference type="InterPro" id="IPR036812">
    <property type="entry name" value="NAD(P)_OxRdtase_dom_sf"/>
</dbReference>
<gene>
    <name evidence="5" type="ORF">N180_10250</name>
</gene>
<dbReference type="AlphaFoldDB" id="A0A081PI01"/>
<dbReference type="PANTHER" id="PTHR43150:SF2">
    <property type="entry name" value="HYPERKINETIC, ISOFORM M"/>
    <property type="match status" value="1"/>
</dbReference>
<evidence type="ECO:0000256" key="1">
    <source>
        <dbReference type="ARBA" id="ARBA00006515"/>
    </source>
</evidence>
<organism evidence="5 6">
    <name type="scientific">Pedobacter antarcticus 4BY</name>
    <dbReference type="NCBI Taxonomy" id="1358423"/>
    <lineage>
        <taxon>Bacteria</taxon>
        <taxon>Pseudomonadati</taxon>
        <taxon>Bacteroidota</taxon>
        <taxon>Sphingobacteriia</taxon>
        <taxon>Sphingobacteriales</taxon>
        <taxon>Sphingobacteriaceae</taxon>
        <taxon>Pedobacter</taxon>
    </lineage>
</organism>
<dbReference type="OrthoDB" id="9804790at2"/>
<accession>A0A081PI01</accession>
<dbReference type="Gene3D" id="3.20.20.100">
    <property type="entry name" value="NADP-dependent oxidoreductase domain"/>
    <property type="match status" value="1"/>
</dbReference>
<dbReference type="InterPro" id="IPR023210">
    <property type="entry name" value="NADP_OxRdtase_dom"/>
</dbReference>
<reference evidence="5 6" key="1">
    <citation type="journal article" date="1992" name="Int. J. Syst. Bacteriol.">
        <title>Sphingobacterium antarcticus sp. nov. a Psychrotrophic Bacterium from the Soils of Schirmacher Oasis, Antarctica.</title>
        <authorList>
            <person name="Shivaji S."/>
            <person name="Ray M.K."/>
            <person name="Rao N.S."/>
            <person name="Saiserr L."/>
            <person name="Jagannadham M.V."/>
            <person name="Kumar G.S."/>
            <person name="Reddy G."/>
            <person name="Bhargava P.M."/>
        </authorList>
    </citation>
    <scope>NUCLEOTIDE SEQUENCE [LARGE SCALE GENOMIC DNA]</scope>
    <source>
        <strain evidence="5 6">4BY</strain>
    </source>
</reference>
<evidence type="ECO:0000259" key="4">
    <source>
        <dbReference type="Pfam" id="PF00248"/>
    </source>
</evidence>
<comment type="caution">
    <text evidence="5">The sequence shown here is derived from an EMBL/GenBank/DDBJ whole genome shotgun (WGS) entry which is preliminary data.</text>
</comment>